<gene>
    <name evidence="1" type="ORF">BOTBODRAFT_140224</name>
</gene>
<dbReference type="Proteomes" id="UP000027195">
    <property type="component" value="Unassembled WGS sequence"/>
</dbReference>
<feature type="non-terminal residue" evidence="1">
    <location>
        <position position="1"/>
    </location>
</feature>
<dbReference type="EMBL" id="KL198112">
    <property type="protein sequence ID" value="KDQ07227.1"/>
    <property type="molecule type" value="Genomic_DNA"/>
</dbReference>
<dbReference type="InParanoid" id="A0A067M5T2"/>
<dbReference type="AlphaFoldDB" id="A0A067M5T2"/>
<dbReference type="HOGENOM" id="CLU_2910216_0_0_1"/>
<keyword evidence="2" id="KW-1185">Reference proteome</keyword>
<evidence type="ECO:0000313" key="1">
    <source>
        <dbReference type="EMBL" id="KDQ07227.1"/>
    </source>
</evidence>
<evidence type="ECO:0000313" key="2">
    <source>
        <dbReference type="Proteomes" id="UP000027195"/>
    </source>
</evidence>
<reference evidence="2" key="1">
    <citation type="journal article" date="2014" name="Proc. Natl. Acad. Sci. U.S.A.">
        <title>Extensive sampling of basidiomycete genomes demonstrates inadequacy of the white-rot/brown-rot paradigm for wood decay fungi.</title>
        <authorList>
            <person name="Riley R."/>
            <person name="Salamov A.A."/>
            <person name="Brown D.W."/>
            <person name="Nagy L.G."/>
            <person name="Floudas D."/>
            <person name="Held B.W."/>
            <person name="Levasseur A."/>
            <person name="Lombard V."/>
            <person name="Morin E."/>
            <person name="Otillar R."/>
            <person name="Lindquist E.A."/>
            <person name="Sun H."/>
            <person name="LaButti K.M."/>
            <person name="Schmutz J."/>
            <person name="Jabbour D."/>
            <person name="Luo H."/>
            <person name="Baker S.E."/>
            <person name="Pisabarro A.G."/>
            <person name="Walton J.D."/>
            <person name="Blanchette R.A."/>
            <person name="Henrissat B."/>
            <person name="Martin F."/>
            <person name="Cullen D."/>
            <person name="Hibbett D.S."/>
            <person name="Grigoriev I.V."/>
        </authorList>
    </citation>
    <scope>NUCLEOTIDE SEQUENCE [LARGE SCALE GENOMIC DNA]</scope>
    <source>
        <strain evidence="2">FD-172 SS1</strain>
    </source>
</reference>
<name>A0A067M5T2_BOTB1</name>
<sequence length="62" mass="6858">VVTATSTRDRSCPDLRRAFYRLPDLRSSFIGRLSLQPSTVLPKSPAVISCCVIAISYRVAFV</sequence>
<organism evidence="1 2">
    <name type="scientific">Botryobasidium botryosum (strain FD-172 SS1)</name>
    <dbReference type="NCBI Taxonomy" id="930990"/>
    <lineage>
        <taxon>Eukaryota</taxon>
        <taxon>Fungi</taxon>
        <taxon>Dikarya</taxon>
        <taxon>Basidiomycota</taxon>
        <taxon>Agaricomycotina</taxon>
        <taxon>Agaricomycetes</taxon>
        <taxon>Cantharellales</taxon>
        <taxon>Botryobasidiaceae</taxon>
        <taxon>Botryobasidium</taxon>
    </lineage>
</organism>
<accession>A0A067M5T2</accession>
<proteinExistence type="predicted"/>
<protein>
    <submittedName>
        <fullName evidence="1">Uncharacterized protein</fullName>
    </submittedName>
</protein>